<dbReference type="PANTHER" id="PTHR45743:SF2">
    <property type="entry name" value="POTASSIUM CHANNEL AKT1"/>
    <property type="match status" value="1"/>
</dbReference>
<dbReference type="Gene3D" id="2.60.120.10">
    <property type="entry name" value="Jelly Rolls"/>
    <property type="match status" value="1"/>
</dbReference>
<accession>A0AAW1S5C0</accession>
<dbReference type="InterPro" id="IPR000595">
    <property type="entry name" value="cNMP-bd_dom"/>
</dbReference>
<comment type="subcellular location">
    <subcellularLocation>
        <location evidence="1">Membrane</location>
        <topology evidence="1">Multi-pass membrane protein</topology>
    </subcellularLocation>
</comment>
<dbReference type="AlphaFoldDB" id="A0AAW1S5C0"/>
<dbReference type="SUPFAM" id="SSF51206">
    <property type="entry name" value="cAMP-binding domain-like"/>
    <property type="match status" value="1"/>
</dbReference>
<feature type="transmembrane region" description="Helical" evidence="12">
    <location>
        <begin position="497"/>
        <end position="517"/>
    </location>
</feature>
<keyword evidence="3" id="KW-0813">Transport</keyword>
<evidence type="ECO:0000313" key="14">
    <source>
        <dbReference type="EMBL" id="KAK9841010.1"/>
    </source>
</evidence>
<reference evidence="14 15" key="1">
    <citation type="journal article" date="2024" name="Nat. Commun.">
        <title>Phylogenomics reveals the evolutionary origins of lichenization in chlorophyte algae.</title>
        <authorList>
            <person name="Puginier C."/>
            <person name="Libourel C."/>
            <person name="Otte J."/>
            <person name="Skaloud P."/>
            <person name="Haon M."/>
            <person name="Grisel S."/>
            <person name="Petersen M."/>
            <person name="Berrin J.G."/>
            <person name="Delaux P.M."/>
            <person name="Dal Grande F."/>
            <person name="Keller J."/>
        </authorList>
    </citation>
    <scope>NUCLEOTIDE SEQUENCE [LARGE SCALE GENOMIC DNA]</scope>
    <source>
        <strain evidence="14 15">SAG 245.80</strain>
    </source>
</reference>
<keyword evidence="4 12" id="KW-0812">Transmembrane</keyword>
<evidence type="ECO:0000256" key="4">
    <source>
        <dbReference type="ARBA" id="ARBA00022692"/>
    </source>
</evidence>
<dbReference type="InterPro" id="IPR003938">
    <property type="entry name" value="K_chnl_volt-dep_EAG/ELK/ERG"/>
</dbReference>
<feature type="transmembrane region" description="Helical" evidence="12">
    <location>
        <begin position="151"/>
        <end position="171"/>
    </location>
</feature>
<name>A0AAW1S5C0_9CHLO</name>
<gene>
    <name evidence="14" type="ORF">WJX81_005273</name>
</gene>
<feature type="region of interest" description="Disordered" evidence="11">
    <location>
        <begin position="562"/>
        <end position="585"/>
    </location>
</feature>
<keyword evidence="6" id="KW-0851">Voltage-gated channel</keyword>
<evidence type="ECO:0000256" key="1">
    <source>
        <dbReference type="ARBA" id="ARBA00004141"/>
    </source>
</evidence>
<dbReference type="GO" id="GO:0005249">
    <property type="term" value="F:voltage-gated potassium channel activity"/>
    <property type="evidence" value="ECO:0007669"/>
    <property type="project" value="InterPro"/>
</dbReference>
<evidence type="ECO:0000256" key="2">
    <source>
        <dbReference type="ARBA" id="ARBA00007929"/>
    </source>
</evidence>
<dbReference type="SUPFAM" id="SSF81324">
    <property type="entry name" value="Voltage-gated potassium channels"/>
    <property type="match status" value="1"/>
</dbReference>
<dbReference type="CDD" id="cd00038">
    <property type="entry name" value="CAP_ED"/>
    <property type="match status" value="1"/>
</dbReference>
<dbReference type="Pfam" id="PF00520">
    <property type="entry name" value="Ion_trans"/>
    <property type="match status" value="1"/>
</dbReference>
<proteinExistence type="inferred from homology"/>
<evidence type="ECO:0000256" key="5">
    <source>
        <dbReference type="ARBA" id="ARBA00022826"/>
    </source>
</evidence>
<feature type="region of interest" description="Disordered" evidence="11">
    <location>
        <begin position="615"/>
        <end position="635"/>
    </location>
</feature>
<evidence type="ECO:0000256" key="6">
    <source>
        <dbReference type="ARBA" id="ARBA00022882"/>
    </source>
</evidence>
<evidence type="ECO:0000256" key="8">
    <source>
        <dbReference type="ARBA" id="ARBA00023065"/>
    </source>
</evidence>
<dbReference type="Gene3D" id="1.10.287.630">
    <property type="entry name" value="Helix hairpin bin"/>
    <property type="match status" value="1"/>
</dbReference>
<comment type="caution">
    <text evidence="14">The sequence shown here is derived from an EMBL/GenBank/DDBJ whole genome shotgun (WGS) entry which is preliminary data.</text>
</comment>
<feature type="transmembrane region" description="Helical" evidence="12">
    <location>
        <begin position="65"/>
        <end position="90"/>
    </location>
</feature>
<dbReference type="InterPro" id="IPR045319">
    <property type="entry name" value="KAT/AKT"/>
</dbReference>
<dbReference type="Proteomes" id="UP001445335">
    <property type="component" value="Unassembled WGS sequence"/>
</dbReference>
<keyword evidence="9 12" id="KW-0472">Membrane</keyword>
<dbReference type="PRINTS" id="PR01463">
    <property type="entry name" value="EAGCHANLFMLY"/>
</dbReference>
<evidence type="ECO:0000256" key="12">
    <source>
        <dbReference type="SAM" id="Phobius"/>
    </source>
</evidence>
<evidence type="ECO:0000259" key="13">
    <source>
        <dbReference type="PROSITE" id="PS50042"/>
    </source>
</evidence>
<dbReference type="InterPro" id="IPR005821">
    <property type="entry name" value="Ion_trans_dom"/>
</dbReference>
<dbReference type="GO" id="GO:0034702">
    <property type="term" value="C:monoatomic ion channel complex"/>
    <property type="evidence" value="ECO:0007669"/>
    <property type="project" value="UniProtKB-KW"/>
</dbReference>
<dbReference type="PROSITE" id="PS50042">
    <property type="entry name" value="CNMP_BINDING_3"/>
    <property type="match status" value="1"/>
</dbReference>
<evidence type="ECO:0000256" key="11">
    <source>
        <dbReference type="SAM" id="MobiDB-lite"/>
    </source>
</evidence>
<keyword evidence="7 12" id="KW-1133">Transmembrane helix</keyword>
<dbReference type="Gene3D" id="1.10.287.70">
    <property type="match status" value="1"/>
</dbReference>
<sequence>MGRLGRPHGSVGTTLDYNTSARWGADDVIPLQGYITRTVETSSARRFRHRSIFGLPLVSASSKFALVEAIIATIIDLTYTAFLVPITLAFQPIAWSGWTLLHVVNLVAGLLYAADMAFNFHCSFVAVHRFKRRAVVDGRLVAWFYIRHGSFLVDLLSILPTLELCVVIAFANYHEDSWAVLALSLLRIARLLRLYRLIKHLMGFAASRLGTALLVWLPGGALYFSVILYSAAVMVNFLGCGWFLVARAEGYDGTWLSRVGNEDFSHASSGKQYLAALYFTITTLSTTGFGDIVAQNSLEQAVAMLYMFLGVCAFSVILSIMATIAQHASSTARRASTLGAKFEVAEAWMRMRHLPPTLHEKIVSFYQDVWIQKQEWREDELFAELPAALRGEVAGVLLLGTLRRIPTFAELPEAALQRMAAEMSPLTVFPGQDLSHQGEAADRIFVLAEGEALLVRDTFECELWSAPAVLGAGAALQGLLPEASLVRRATYRAETQMTVWILPTGALAALTACYPVLRMALIAEFRTHLEFSLANRVPLLHAGSSDMERLLARVERVQRQLAAAQRASRDPSPTGGQREEGARPHGLTRICSLGSRSMDDPLHLPPVDEDCAVFTTPETEDAVPGAHAGSAERGS</sequence>
<dbReference type="InterPro" id="IPR014710">
    <property type="entry name" value="RmlC-like_jellyroll"/>
</dbReference>
<feature type="transmembrane region" description="Helical" evidence="12">
    <location>
        <begin position="305"/>
        <end position="325"/>
    </location>
</feature>
<feature type="transmembrane region" description="Helical" evidence="12">
    <location>
        <begin position="273"/>
        <end position="293"/>
    </location>
</feature>
<protein>
    <recommendedName>
        <fullName evidence="13">Cyclic nucleotide-binding domain-containing protein</fullName>
    </recommendedName>
</protein>
<dbReference type="PANTHER" id="PTHR45743">
    <property type="entry name" value="POTASSIUM CHANNEL AKT1"/>
    <property type="match status" value="1"/>
</dbReference>
<evidence type="ECO:0000256" key="7">
    <source>
        <dbReference type="ARBA" id="ARBA00022989"/>
    </source>
</evidence>
<dbReference type="InterPro" id="IPR018490">
    <property type="entry name" value="cNMP-bd_dom_sf"/>
</dbReference>
<keyword evidence="10" id="KW-0407">Ion channel</keyword>
<keyword evidence="5" id="KW-0631">Potassium channel</keyword>
<evidence type="ECO:0000256" key="9">
    <source>
        <dbReference type="ARBA" id="ARBA00023136"/>
    </source>
</evidence>
<evidence type="ECO:0000256" key="10">
    <source>
        <dbReference type="ARBA" id="ARBA00023303"/>
    </source>
</evidence>
<keyword evidence="5" id="KW-0630">Potassium</keyword>
<dbReference type="SMART" id="SM00100">
    <property type="entry name" value="cNMP"/>
    <property type="match status" value="1"/>
</dbReference>
<dbReference type="EMBL" id="JALJOU010000011">
    <property type="protein sequence ID" value="KAK9841010.1"/>
    <property type="molecule type" value="Genomic_DNA"/>
</dbReference>
<organism evidence="14 15">
    <name type="scientific">Elliptochloris bilobata</name>
    <dbReference type="NCBI Taxonomy" id="381761"/>
    <lineage>
        <taxon>Eukaryota</taxon>
        <taxon>Viridiplantae</taxon>
        <taxon>Chlorophyta</taxon>
        <taxon>core chlorophytes</taxon>
        <taxon>Trebouxiophyceae</taxon>
        <taxon>Trebouxiophyceae incertae sedis</taxon>
        <taxon>Elliptochloris clade</taxon>
        <taxon>Elliptochloris</taxon>
    </lineage>
</organism>
<feature type="transmembrane region" description="Helical" evidence="12">
    <location>
        <begin position="110"/>
        <end position="130"/>
    </location>
</feature>
<feature type="domain" description="Cyclic nucleotide-binding" evidence="13">
    <location>
        <begin position="407"/>
        <end position="528"/>
    </location>
</feature>
<evidence type="ECO:0000256" key="3">
    <source>
        <dbReference type="ARBA" id="ARBA00022448"/>
    </source>
</evidence>
<evidence type="ECO:0000313" key="15">
    <source>
        <dbReference type="Proteomes" id="UP001445335"/>
    </source>
</evidence>
<feature type="transmembrane region" description="Helical" evidence="12">
    <location>
        <begin position="223"/>
        <end position="245"/>
    </location>
</feature>
<keyword evidence="15" id="KW-1185">Reference proteome</keyword>
<keyword evidence="5" id="KW-0633">Potassium transport</keyword>
<comment type="similarity">
    <text evidence="2">Belongs to the potassium channel family. Plant (TC 1.A.1.4) subfamily.</text>
</comment>
<keyword evidence="8" id="KW-0406">Ion transport</keyword>